<keyword evidence="1" id="KW-0808">Transferase</keyword>
<protein>
    <submittedName>
        <fullName evidence="1">Glycosyltransferase, GT2 family</fullName>
    </submittedName>
</protein>
<dbReference type="GO" id="GO:0016740">
    <property type="term" value="F:transferase activity"/>
    <property type="evidence" value="ECO:0007669"/>
    <property type="project" value="UniProtKB-KW"/>
</dbReference>
<dbReference type="AlphaFoldDB" id="A0A1M6XHP1"/>
<proteinExistence type="predicted"/>
<gene>
    <name evidence="1" type="ORF">SAMN05216463_12065</name>
</gene>
<evidence type="ECO:0000313" key="1">
    <source>
        <dbReference type="EMBL" id="SHL05379.1"/>
    </source>
</evidence>
<reference evidence="1 2" key="1">
    <citation type="submission" date="2016-11" db="EMBL/GenBank/DDBJ databases">
        <authorList>
            <person name="Jaros S."/>
            <person name="Januszkiewicz K."/>
            <person name="Wedrychowicz H."/>
        </authorList>
    </citation>
    <scope>NUCLEOTIDE SEQUENCE [LARGE SCALE GENOMIC DNA]</scope>
    <source>
        <strain evidence="1 2">KHT3</strain>
    </source>
</reference>
<organism evidence="1 2">
    <name type="scientific">Xylanibacter ruminicola</name>
    <name type="common">Prevotella ruminicola</name>
    <dbReference type="NCBI Taxonomy" id="839"/>
    <lineage>
        <taxon>Bacteria</taxon>
        <taxon>Pseudomonadati</taxon>
        <taxon>Bacteroidota</taxon>
        <taxon>Bacteroidia</taxon>
        <taxon>Bacteroidales</taxon>
        <taxon>Prevotellaceae</taxon>
        <taxon>Xylanibacter</taxon>
    </lineage>
</organism>
<sequence length="246" mass="29029">MIKIAIFCVSYNSDKERDAYLASIDTAKRKASDQVHVDVYMADNTIEDNPGYFRAIRRLMQKVEIADYDYSIISNVDLILEEDFFQKLADYEGPEDTGWIAPRIWSELEQRDRNPARLFRPSLRKMKILRAFYQYPILDTIYHHTVYRRKKYYAKTNAGPIYAGHGSLIILTKSYFSKCGIIDYPMFLFCEELYLAENCRKAGLKVVYEPSIKVIDKEHVSIKKMSHRDYCRHNLKAMNYILSIFY</sequence>
<dbReference type="EMBL" id="FRBD01000020">
    <property type="protein sequence ID" value="SHL05379.1"/>
    <property type="molecule type" value="Genomic_DNA"/>
</dbReference>
<accession>A0A1M6XHP1</accession>
<name>A0A1M6XHP1_XYLRU</name>
<dbReference type="Gene3D" id="3.90.550.10">
    <property type="entry name" value="Spore Coat Polysaccharide Biosynthesis Protein SpsA, Chain A"/>
    <property type="match status" value="1"/>
</dbReference>
<dbReference type="InterPro" id="IPR029044">
    <property type="entry name" value="Nucleotide-diphossugar_trans"/>
</dbReference>
<dbReference type="SUPFAM" id="SSF53448">
    <property type="entry name" value="Nucleotide-diphospho-sugar transferases"/>
    <property type="match status" value="1"/>
</dbReference>
<dbReference type="Proteomes" id="UP000184130">
    <property type="component" value="Unassembled WGS sequence"/>
</dbReference>
<dbReference type="RefSeq" id="WP_073210310.1">
    <property type="nucleotide sequence ID" value="NZ_FRBD01000020.1"/>
</dbReference>
<evidence type="ECO:0000313" key="2">
    <source>
        <dbReference type="Proteomes" id="UP000184130"/>
    </source>
</evidence>
<dbReference type="OrthoDB" id="9771846at2"/>